<evidence type="ECO:0000313" key="9">
    <source>
        <dbReference type="Proteomes" id="UP001304125"/>
    </source>
</evidence>
<proteinExistence type="inferred from homology"/>
<keyword evidence="3" id="KW-0731">Sigma factor</keyword>
<dbReference type="InterPro" id="IPR013249">
    <property type="entry name" value="RNA_pol_sigma70_r4_t2"/>
</dbReference>
<feature type="domain" description="RNA polymerase sigma-70 region 2" evidence="6">
    <location>
        <begin position="11"/>
        <end position="79"/>
    </location>
</feature>
<dbReference type="PANTHER" id="PTHR43133">
    <property type="entry name" value="RNA POLYMERASE ECF-TYPE SIGMA FACTO"/>
    <property type="match status" value="1"/>
</dbReference>
<dbReference type="Pfam" id="PF08281">
    <property type="entry name" value="Sigma70_r4_2"/>
    <property type="match status" value="1"/>
</dbReference>
<keyword evidence="5" id="KW-0804">Transcription</keyword>
<gene>
    <name evidence="8" type="ORF">RN606_00360</name>
</gene>
<dbReference type="Gene3D" id="1.10.1740.10">
    <property type="match status" value="1"/>
</dbReference>
<sequence length="183" mass="20329">MDDWKRTLGELVEDRHRHLVAYACMLTGDRVEAEDIVQDALIAAFGGRRTFAAVPAAEAYVRKAIASRFLDERRRASRRRRNAAVVVPFTRATTPGPDASVPDATDLEHALQRLPERERAVVVLRYLEQLSTRESAEALGLSEGAVKRYLSDGLTRLNALLGTHEELKEPGETVAVRKGARRG</sequence>
<dbReference type="PANTHER" id="PTHR43133:SF50">
    <property type="entry name" value="ECF RNA POLYMERASE SIGMA FACTOR SIGM"/>
    <property type="match status" value="1"/>
</dbReference>
<evidence type="ECO:0000256" key="3">
    <source>
        <dbReference type="ARBA" id="ARBA00023082"/>
    </source>
</evidence>
<keyword evidence="9" id="KW-1185">Reference proteome</keyword>
<dbReference type="GO" id="GO:0003677">
    <property type="term" value="F:DNA binding"/>
    <property type="evidence" value="ECO:0007669"/>
    <property type="project" value="UniProtKB-KW"/>
</dbReference>
<dbReference type="InterPro" id="IPR036388">
    <property type="entry name" value="WH-like_DNA-bd_sf"/>
</dbReference>
<dbReference type="InterPro" id="IPR007627">
    <property type="entry name" value="RNA_pol_sigma70_r2"/>
</dbReference>
<dbReference type="CDD" id="cd06171">
    <property type="entry name" value="Sigma70_r4"/>
    <property type="match status" value="1"/>
</dbReference>
<dbReference type="GO" id="GO:0006352">
    <property type="term" value="P:DNA-templated transcription initiation"/>
    <property type="evidence" value="ECO:0007669"/>
    <property type="project" value="InterPro"/>
</dbReference>
<reference evidence="8 9" key="1">
    <citation type="submission" date="2023-09" db="EMBL/GenBank/DDBJ databases">
        <title>Demequina sp. a novel bacteria isolated from Capsicum annuum.</title>
        <authorList>
            <person name="Humaira Z."/>
            <person name="Lee J."/>
            <person name="Cho D."/>
        </authorList>
    </citation>
    <scope>NUCLEOTIDE SEQUENCE [LARGE SCALE GENOMIC DNA]</scope>
    <source>
        <strain evidence="8 9">OYTSA14</strain>
    </source>
</reference>
<dbReference type="RefSeq" id="WP_313498672.1">
    <property type="nucleotide sequence ID" value="NZ_CP134879.1"/>
</dbReference>
<dbReference type="Proteomes" id="UP001304125">
    <property type="component" value="Chromosome"/>
</dbReference>
<dbReference type="EMBL" id="CP134879">
    <property type="protein sequence ID" value="WNM24636.1"/>
    <property type="molecule type" value="Genomic_DNA"/>
</dbReference>
<feature type="domain" description="RNA polymerase sigma factor 70 region 4 type 2" evidence="7">
    <location>
        <begin position="106"/>
        <end position="157"/>
    </location>
</feature>
<dbReference type="SUPFAM" id="SSF88659">
    <property type="entry name" value="Sigma3 and sigma4 domains of RNA polymerase sigma factors"/>
    <property type="match status" value="1"/>
</dbReference>
<accession>A0AA96F5T6</accession>
<name>A0AA96F5T6_9MICO</name>
<evidence type="ECO:0000259" key="7">
    <source>
        <dbReference type="Pfam" id="PF08281"/>
    </source>
</evidence>
<dbReference type="GO" id="GO:0016987">
    <property type="term" value="F:sigma factor activity"/>
    <property type="evidence" value="ECO:0007669"/>
    <property type="project" value="UniProtKB-KW"/>
</dbReference>
<protein>
    <submittedName>
        <fullName evidence="8">Sigma-70 family RNA polymerase sigma factor</fullName>
    </submittedName>
</protein>
<dbReference type="InterPro" id="IPR039425">
    <property type="entry name" value="RNA_pol_sigma-70-like"/>
</dbReference>
<dbReference type="InterPro" id="IPR013325">
    <property type="entry name" value="RNA_pol_sigma_r2"/>
</dbReference>
<evidence type="ECO:0000313" key="8">
    <source>
        <dbReference type="EMBL" id="WNM24636.1"/>
    </source>
</evidence>
<dbReference type="InterPro" id="IPR013324">
    <property type="entry name" value="RNA_pol_sigma_r3/r4-like"/>
</dbReference>
<keyword evidence="4" id="KW-0238">DNA-binding</keyword>
<dbReference type="InterPro" id="IPR014284">
    <property type="entry name" value="RNA_pol_sigma-70_dom"/>
</dbReference>
<evidence type="ECO:0000256" key="4">
    <source>
        <dbReference type="ARBA" id="ARBA00023125"/>
    </source>
</evidence>
<evidence type="ECO:0000256" key="5">
    <source>
        <dbReference type="ARBA" id="ARBA00023163"/>
    </source>
</evidence>
<dbReference type="SUPFAM" id="SSF88946">
    <property type="entry name" value="Sigma2 domain of RNA polymerase sigma factors"/>
    <property type="match status" value="1"/>
</dbReference>
<keyword evidence="2" id="KW-0805">Transcription regulation</keyword>
<organism evidence="8 9">
    <name type="scientific">Demequina capsici</name>
    <dbReference type="NCBI Taxonomy" id="3075620"/>
    <lineage>
        <taxon>Bacteria</taxon>
        <taxon>Bacillati</taxon>
        <taxon>Actinomycetota</taxon>
        <taxon>Actinomycetes</taxon>
        <taxon>Micrococcales</taxon>
        <taxon>Demequinaceae</taxon>
        <taxon>Demequina</taxon>
    </lineage>
</organism>
<evidence type="ECO:0000256" key="1">
    <source>
        <dbReference type="ARBA" id="ARBA00010641"/>
    </source>
</evidence>
<dbReference type="AlphaFoldDB" id="A0AA96F5T6"/>
<dbReference type="Gene3D" id="1.10.10.10">
    <property type="entry name" value="Winged helix-like DNA-binding domain superfamily/Winged helix DNA-binding domain"/>
    <property type="match status" value="1"/>
</dbReference>
<dbReference type="NCBIfam" id="TIGR02937">
    <property type="entry name" value="sigma70-ECF"/>
    <property type="match status" value="1"/>
</dbReference>
<comment type="similarity">
    <text evidence="1">Belongs to the sigma-70 factor family. ECF subfamily.</text>
</comment>
<dbReference type="Pfam" id="PF04542">
    <property type="entry name" value="Sigma70_r2"/>
    <property type="match status" value="1"/>
</dbReference>
<evidence type="ECO:0000259" key="6">
    <source>
        <dbReference type="Pfam" id="PF04542"/>
    </source>
</evidence>
<evidence type="ECO:0000256" key="2">
    <source>
        <dbReference type="ARBA" id="ARBA00023015"/>
    </source>
</evidence>